<dbReference type="Pfam" id="PF10728">
    <property type="entry name" value="DUF2520"/>
    <property type="match status" value="1"/>
</dbReference>
<dbReference type="SUPFAM" id="SSF48179">
    <property type="entry name" value="6-phosphogluconate dehydrogenase C-terminal domain-like"/>
    <property type="match status" value="1"/>
</dbReference>
<evidence type="ECO:0000313" key="3">
    <source>
        <dbReference type="Proteomes" id="UP000029221"/>
    </source>
</evidence>
<dbReference type="InterPro" id="IPR008927">
    <property type="entry name" value="6-PGluconate_DH-like_C_sf"/>
</dbReference>
<evidence type="ECO:0000313" key="2">
    <source>
        <dbReference type="EMBL" id="GAK96992.1"/>
    </source>
</evidence>
<dbReference type="InterPro" id="IPR036291">
    <property type="entry name" value="NAD(P)-bd_dom_sf"/>
</dbReference>
<accession>A0A090Q4A7</accession>
<organism evidence="2 3">
    <name type="scientific">Nonlabens tegetincola</name>
    <dbReference type="NCBI Taxonomy" id="323273"/>
    <lineage>
        <taxon>Bacteria</taxon>
        <taxon>Pseudomonadati</taxon>
        <taxon>Bacteroidota</taxon>
        <taxon>Flavobacteriia</taxon>
        <taxon>Flavobacteriales</taxon>
        <taxon>Flavobacteriaceae</taxon>
        <taxon>Nonlabens</taxon>
    </lineage>
</organism>
<dbReference type="PANTHER" id="PTHR40459">
    <property type="entry name" value="CONSERVED HYPOTHETICAL ALANINE AND LEUCINE RICH PROTEIN"/>
    <property type="match status" value="1"/>
</dbReference>
<dbReference type="AlphaFoldDB" id="A0A090Q4A7"/>
<dbReference type="Gene3D" id="3.40.50.720">
    <property type="entry name" value="NAD(P)-binding Rossmann-like Domain"/>
    <property type="match status" value="1"/>
</dbReference>
<dbReference type="Gene3D" id="1.10.1040.20">
    <property type="entry name" value="ProC-like, C-terminal domain"/>
    <property type="match status" value="1"/>
</dbReference>
<protein>
    <recommendedName>
        <fullName evidence="1">DUF2520 domain-containing protein</fullName>
    </recommendedName>
</protein>
<comment type="caution">
    <text evidence="2">The sequence shown here is derived from an EMBL/GenBank/DDBJ whole genome shotgun (WGS) entry which is preliminary data.</text>
</comment>
<feature type="domain" description="DUF2520" evidence="1">
    <location>
        <begin position="125"/>
        <end position="247"/>
    </location>
</feature>
<evidence type="ECO:0000259" key="1">
    <source>
        <dbReference type="Pfam" id="PF10728"/>
    </source>
</evidence>
<dbReference type="InterPro" id="IPR018931">
    <property type="entry name" value="DUF2520"/>
</dbReference>
<dbReference type="PANTHER" id="PTHR40459:SF1">
    <property type="entry name" value="CONSERVED HYPOTHETICAL ALANINE AND LEUCINE RICH PROTEIN"/>
    <property type="match status" value="1"/>
</dbReference>
<dbReference type="SUPFAM" id="SSF51735">
    <property type="entry name" value="NAD(P)-binding Rossmann-fold domains"/>
    <property type="match status" value="1"/>
</dbReference>
<dbReference type="Proteomes" id="UP000029221">
    <property type="component" value="Unassembled WGS sequence"/>
</dbReference>
<dbReference type="STRING" id="319236.BST91_03845"/>
<proteinExistence type="predicted"/>
<dbReference type="EMBL" id="BBML01000004">
    <property type="protein sequence ID" value="GAK96992.1"/>
    <property type="molecule type" value="Genomic_DNA"/>
</dbReference>
<dbReference type="eggNOG" id="COG5495">
    <property type="taxonomic scope" value="Bacteria"/>
</dbReference>
<gene>
    <name evidence="2" type="ORF">JCM19294_498</name>
</gene>
<sequence>MIRVFVIGTGNLGLHLCKALEQNTLNTQKQTVKLVGYYNRTGKKEPHLSSKLYTDLHTIPECDILFIATPDDTIKNVSRMLSSHATIAHTSGSVSMNVLKKHSNYGVFYMPQSFSKQRDVNFNEIPICLEYNNDESKEILETVASTLSRSVNYLNSDQRKYLHVAAVYTNNFVNHCYAKAEEIMNKYDIPSDLLNALRQETYLKTIDQPAKDLQTGPAKRGDKETVETHLKLLAEKDHKMYLAITESIKKMYEEL</sequence>
<name>A0A090Q4A7_9FLAO</name>
<dbReference type="RefSeq" id="WP_042278551.1">
    <property type="nucleotide sequence ID" value="NZ_BBML01000004.1"/>
</dbReference>
<keyword evidence="3" id="KW-1185">Reference proteome</keyword>
<dbReference type="InterPro" id="IPR037108">
    <property type="entry name" value="TM1727-like_C_sf"/>
</dbReference>
<reference evidence="2" key="1">
    <citation type="journal article" date="2014" name="Genome Announc.">
        <title>Draft Genome Sequences of Marine Flavobacterium Nonlabens Strains NR17, NR24, NR27, NR32, NR33, and Ara13.</title>
        <authorList>
            <person name="Nakanishi M."/>
            <person name="Meirelles P."/>
            <person name="Suzuki R."/>
            <person name="Takatani N."/>
            <person name="Mino S."/>
            <person name="Suda W."/>
            <person name="Oshima K."/>
            <person name="Hattori M."/>
            <person name="Ohkuma M."/>
            <person name="Hosokawa M."/>
            <person name="Miyashita K."/>
            <person name="Thompson F.L."/>
            <person name="Niwa A."/>
            <person name="Sawabe T."/>
            <person name="Sawabe T."/>
        </authorList>
    </citation>
    <scope>NUCLEOTIDE SEQUENCE [LARGE SCALE GENOMIC DNA]</scope>
    <source>
        <strain evidence="2">JCM 19294</strain>
    </source>
</reference>